<proteinExistence type="predicted"/>
<organism evidence="3 4">
    <name type="scientific">Metarhizium anisopliae BRIP 53293</name>
    <dbReference type="NCBI Taxonomy" id="1291518"/>
    <lineage>
        <taxon>Eukaryota</taxon>
        <taxon>Fungi</taxon>
        <taxon>Dikarya</taxon>
        <taxon>Ascomycota</taxon>
        <taxon>Pezizomycotina</taxon>
        <taxon>Sordariomycetes</taxon>
        <taxon>Hypocreomycetidae</taxon>
        <taxon>Hypocreales</taxon>
        <taxon>Clavicipitaceae</taxon>
        <taxon>Metarhizium</taxon>
    </lineage>
</organism>
<feature type="chain" id="PRO_5002341804" evidence="2">
    <location>
        <begin position="17"/>
        <end position="376"/>
    </location>
</feature>
<keyword evidence="4" id="KW-1185">Reference proteome</keyword>
<dbReference type="OrthoDB" id="4868762at2759"/>
<evidence type="ECO:0000256" key="2">
    <source>
        <dbReference type="SAM" id="SignalP"/>
    </source>
</evidence>
<dbReference type="EMBL" id="KE384738">
    <property type="protein sequence ID" value="KJK77225.1"/>
    <property type="molecule type" value="Genomic_DNA"/>
</dbReference>
<evidence type="ECO:0000313" key="3">
    <source>
        <dbReference type="EMBL" id="KJK77225.1"/>
    </source>
</evidence>
<sequence>MKISITHLALLGLSCAQLQISGRAPQGPEPPSKQILDAIKDGMKDWGPAGSLKPPKDGPKAPIKNMIGGLPELHKPKPGSSDWRDDTLKGPRKKPGKTYPNSNPCPKRDVACDFGPSSSNSPSDKGKVKGKGKVGAAVMNIQGGKFLDFFSELDPEAFGPLIKAIEDGEITVADIELALKRAISETMKQRWADFGSAEQAAETLKNIAFDIFATARYATPPGFWHDVVKNLPPIAKEIHNAKTPEEKLKIANKDINEVVTIWSYTPVGAFNENMMKEVAKGTPTVTAVAVSVNKLWSYTPLGWLINQIAPIDSWIRGDDGEVAEPKPKKRPDPPKKNLKPPVATWGKCKCILSRPPARGDKCANTCRAVRALGGWK</sequence>
<keyword evidence="2" id="KW-0732">Signal</keyword>
<feature type="region of interest" description="Disordered" evidence="1">
    <location>
        <begin position="317"/>
        <end position="340"/>
    </location>
</feature>
<name>A0A0D9NX93_METAN</name>
<feature type="signal peptide" evidence="2">
    <location>
        <begin position="1"/>
        <end position="16"/>
    </location>
</feature>
<reference evidence="4" key="1">
    <citation type="journal article" date="2014" name="BMC Genomics">
        <title>The genome sequence of the biocontrol fungus Metarhizium anisopliae and comparative genomics of Metarhizium species.</title>
        <authorList>
            <person name="Pattemore J.A."/>
            <person name="Hane J.K."/>
            <person name="Williams A.H."/>
            <person name="Wilson B.A."/>
            <person name="Stodart B.J."/>
            <person name="Ash G.J."/>
        </authorList>
    </citation>
    <scope>NUCLEOTIDE SEQUENCE [LARGE SCALE GENOMIC DNA]</scope>
    <source>
        <strain evidence="4">BRIP 53293</strain>
    </source>
</reference>
<gene>
    <name evidence="3" type="ORF">H634G_06963</name>
</gene>
<dbReference type="AlphaFoldDB" id="A0A0D9NX93"/>
<feature type="region of interest" description="Disordered" evidence="1">
    <location>
        <begin position="22"/>
        <end position="130"/>
    </location>
</feature>
<evidence type="ECO:0000313" key="4">
    <source>
        <dbReference type="Proteomes" id="UP000054544"/>
    </source>
</evidence>
<dbReference type="Proteomes" id="UP000054544">
    <property type="component" value="Unassembled WGS sequence"/>
</dbReference>
<dbReference type="PROSITE" id="PS51257">
    <property type="entry name" value="PROKAR_LIPOPROTEIN"/>
    <property type="match status" value="1"/>
</dbReference>
<evidence type="ECO:0000256" key="1">
    <source>
        <dbReference type="SAM" id="MobiDB-lite"/>
    </source>
</evidence>
<feature type="compositionally biased region" description="Basic and acidic residues" evidence="1">
    <location>
        <begin position="317"/>
        <end position="335"/>
    </location>
</feature>
<accession>A0A0D9NX93</accession>
<protein>
    <submittedName>
        <fullName evidence="3">Uncharacterized protein</fullName>
    </submittedName>
</protein>